<comment type="caution">
    <text evidence="1">The sequence shown here is derived from an EMBL/GenBank/DDBJ whole genome shotgun (WGS) entry which is preliminary data.</text>
</comment>
<reference evidence="1" key="1">
    <citation type="submission" date="2022-10" db="EMBL/GenBank/DDBJ databases">
        <title>Culturing micro-colonial fungi from biological soil crusts in the Mojave desert and describing Neophaeococcomyces mojavensis, and introducing the new genera and species Taxawa tesnikishii.</title>
        <authorList>
            <person name="Kurbessoian T."/>
            <person name="Stajich J.E."/>
        </authorList>
    </citation>
    <scope>NUCLEOTIDE SEQUENCE</scope>
    <source>
        <strain evidence="1">JES_115</strain>
    </source>
</reference>
<evidence type="ECO:0000313" key="1">
    <source>
        <dbReference type="EMBL" id="KAJ9635789.1"/>
    </source>
</evidence>
<dbReference type="Proteomes" id="UP001172680">
    <property type="component" value="Unassembled WGS sequence"/>
</dbReference>
<keyword evidence="2" id="KW-1185">Reference proteome</keyword>
<sequence>MKLTGITTFLALASSFDAVQAVINGRCTNPNTGGQYQYGVCVRIADCQAAGGYTLNNWCPYDGNGVKCCVKSNCHPTRDDDICAFTSECSRRGGQTLNNRCPGGDNFKCCYGMVRP</sequence>
<proteinExistence type="predicted"/>
<dbReference type="EMBL" id="JAPDRP010000026">
    <property type="protein sequence ID" value="KAJ9635789.1"/>
    <property type="molecule type" value="Genomic_DNA"/>
</dbReference>
<name>A0ACC2YL12_9PEZI</name>
<evidence type="ECO:0000313" key="2">
    <source>
        <dbReference type="Proteomes" id="UP001172680"/>
    </source>
</evidence>
<protein>
    <submittedName>
        <fullName evidence="1">Uncharacterized protein</fullName>
    </submittedName>
</protein>
<organism evidence="1 2">
    <name type="scientific">Coniosporium tulheliwenetii</name>
    <dbReference type="NCBI Taxonomy" id="3383036"/>
    <lineage>
        <taxon>Eukaryota</taxon>
        <taxon>Fungi</taxon>
        <taxon>Dikarya</taxon>
        <taxon>Ascomycota</taxon>
        <taxon>Pezizomycotina</taxon>
        <taxon>Dothideomycetes</taxon>
        <taxon>Dothideomycetes incertae sedis</taxon>
        <taxon>Coniosporium</taxon>
    </lineage>
</organism>
<gene>
    <name evidence="1" type="ORF">H2199_008141</name>
</gene>
<accession>A0ACC2YL12</accession>